<gene>
    <name evidence="4" type="ORF">OM074_04490</name>
</gene>
<keyword evidence="2" id="KW-0732">Signal</keyword>
<dbReference type="SUPFAM" id="SSF48726">
    <property type="entry name" value="Immunoglobulin"/>
    <property type="match status" value="3"/>
</dbReference>
<dbReference type="RefSeq" id="WP_301198094.1">
    <property type="nucleotide sequence ID" value="NZ_JAPDPI010000006.1"/>
</dbReference>
<dbReference type="SMART" id="SM00409">
    <property type="entry name" value="IG"/>
    <property type="match status" value="9"/>
</dbReference>
<dbReference type="PANTHER" id="PTHR13817">
    <property type="entry name" value="TITIN"/>
    <property type="match status" value="1"/>
</dbReference>
<protein>
    <submittedName>
        <fullName evidence="4">Gliding motility-associated C-terminal domain-containing protein</fullName>
    </submittedName>
</protein>
<evidence type="ECO:0000259" key="3">
    <source>
        <dbReference type="PROSITE" id="PS50835"/>
    </source>
</evidence>
<evidence type="ECO:0000256" key="1">
    <source>
        <dbReference type="ARBA" id="ARBA00022737"/>
    </source>
</evidence>
<dbReference type="InterPro" id="IPR022409">
    <property type="entry name" value="PKD/Chitinase_dom"/>
</dbReference>
<evidence type="ECO:0000313" key="5">
    <source>
        <dbReference type="Proteomes" id="UP001207408"/>
    </source>
</evidence>
<feature type="signal peptide" evidence="2">
    <location>
        <begin position="1"/>
        <end position="23"/>
    </location>
</feature>
<dbReference type="SMART" id="SM00089">
    <property type="entry name" value="PKD"/>
    <property type="match status" value="4"/>
</dbReference>
<dbReference type="InterPro" id="IPR003599">
    <property type="entry name" value="Ig_sub"/>
</dbReference>
<dbReference type="Pfam" id="PF13585">
    <property type="entry name" value="CHU_C"/>
    <property type="match status" value="1"/>
</dbReference>
<keyword evidence="5" id="KW-1185">Reference proteome</keyword>
<evidence type="ECO:0000256" key="2">
    <source>
        <dbReference type="SAM" id="SignalP"/>
    </source>
</evidence>
<dbReference type="PROSITE" id="PS50835">
    <property type="entry name" value="IG_LIKE"/>
    <property type="match status" value="2"/>
</dbReference>
<organism evidence="4 5">
    <name type="scientific">Plebeiibacterium marinum</name>
    <dbReference type="NCBI Taxonomy" id="2992111"/>
    <lineage>
        <taxon>Bacteria</taxon>
        <taxon>Pseudomonadati</taxon>
        <taxon>Bacteroidota</taxon>
        <taxon>Bacteroidia</taxon>
        <taxon>Marinilabiliales</taxon>
        <taxon>Marinilabiliaceae</taxon>
        <taxon>Plebeiibacterium</taxon>
    </lineage>
</organism>
<dbReference type="InterPro" id="IPR026341">
    <property type="entry name" value="T9SS_type_B"/>
</dbReference>
<keyword evidence="1" id="KW-0677">Repeat</keyword>
<dbReference type="InterPro" id="IPR050964">
    <property type="entry name" value="Striated_Muscle_Regulatory"/>
</dbReference>
<dbReference type="PANTHER" id="PTHR13817:SF49">
    <property type="entry name" value="MYOSIN-BINDING PROTEIN H"/>
    <property type="match status" value="1"/>
</dbReference>
<dbReference type="InterPro" id="IPR007110">
    <property type="entry name" value="Ig-like_dom"/>
</dbReference>
<dbReference type="InterPro" id="IPR013783">
    <property type="entry name" value="Ig-like_fold"/>
</dbReference>
<dbReference type="Proteomes" id="UP001207408">
    <property type="component" value="Unassembled WGS sequence"/>
</dbReference>
<reference evidence="4" key="1">
    <citation type="submission" date="2022-10" db="EMBL/GenBank/DDBJ databases">
        <authorList>
            <person name="Yu W.X."/>
        </authorList>
    </citation>
    <scope>NUCLEOTIDE SEQUENCE</scope>
    <source>
        <strain evidence="4">D04</strain>
    </source>
</reference>
<accession>A0AAE3MD66</accession>
<feature type="domain" description="Ig-like" evidence="3">
    <location>
        <begin position="390"/>
        <end position="509"/>
    </location>
</feature>
<dbReference type="EMBL" id="JAPDPI010000006">
    <property type="protein sequence ID" value="MCW3804872.1"/>
    <property type="molecule type" value="Genomic_DNA"/>
</dbReference>
<name>A0AAE3MD66_9BACT</name>
<dbReference type="NCBIfam" id="TIGR04131">
    <property type="entry name" value="Bac_Flav_CTERM"/>
    <property type="match status" value="1"/>
</dbReference>
<dbReference type="InterPro" id="IPR036179">
    <property type="entry name" value="Ig-like_dom_sf"/>
</dbReference>
<proteinExistence type="predicted"/>
<dbReference type="Gene3D" id="2.60.40.10">
    <property type="entry name" value="Immunoglobulins"/>
    <property type="match status" value="10"/>
</dbReference>
<evidence type="ECO:0000313" key="4">
    <source>
        <dbReference type="EMBL" id="MCW3804872.1"/>
    </source>
</evidence>
<feature type="chain" id="PRO_5042199076" evidence="2">
    <location>
        <begin position="24"/>
        <end position="2976"/>
    </location>
</feature>
<feature type="domain" description="Ig-like" evidence="3">
    <location>
        <begin position="643"/>
        <end position="762"/>
    </location>
</feature>
<comment type="caution">
    <text evidence="4">The sequence shown here is derived from an EMBL/GenBank/DDBJ whole genome shotgun (WGS) entry which is preliminary data.</text>
</comment>
<sequence>MMKNLNRLLVVFVSLLVVHVASICDVVAQDKLVDASLSTAKSLYANDARSKGFKVSSLKGGSGVFTDLASQYCSNEGDVTISHTNISWHADTENVSWQVRTVIIDGGPVVEYHPSWIDVSGSGNETDVVFHIDNRIDAKYHEIRIYFDLYEYDSDWGPLNTQSDYTTIYLYPNGYDLSVDDAEICENESTNVNLLDSDIGVEYELLDAGNNVIDTKFGTGEAISFSVTPAINTTYHIDAKNDSHNVCSETMNNTVAVSVNPLPIADADNNGPLCEGEVLNLTGEPNGMLSYSWTGPGTFSSGAQNPVINPVVVADAGVYTLVVSDGKNCTNTAQTTVVIRQNPSVIAGSDSPVCQGSDLHLTATPSGGSGTYSTFTWTGPNTFSSGEEDPTIVAATTAATGTYSVTVTDDLGCSTTAAATTDVTVNVRPTVSVGYNDKVCLNSSLILTATPNGGSGNFINYVWRKDGSVISGENGSTLTIASSALSDAGDYSVTVQDDSGCISDAANVGVTIYSLPIASANNDGAVCEGEDLNLLGGPVNMTSYSWSGPNTFSSSSQSPSVSGITLAGDGIYTLTVTDGNGCTDSESTTVVVNENPTINADSDSPVCQGSDLHLTSEPSGGSGTYSTFIWTGPNTFSSGEEGPTIVAATAAASGTYSVTVTDDLGCSTTAAATTDVIVNVRPTVSVGYNDKVCLNSSLILTATPNGGSGNFINYVWRKDGSVISGENGSTLTIASSALSDAGDYSVTVQDDSGCISDAANVGVTIYTLPIASANNDGAVCEGDDLNLLGGPVNMASYSWSGPNTFSSSSQSPSVSGITLAGDGVYTLTVVDGNGCTDSESTTVVVNENPTINAGSDSPVCQGNDLHLTSEPSGGSGTYSTFAWTGPNSFSSNEEDPTIVAATTAASGTYNVIVTDNLGCSNSIAGTTVVSVNERPTVSLGYNNPVCFNTSIILTAVPSGGSGNYVNYIWTKDGNLISGENGSILTIDPAALSDGGTYGVIVEDNSGCSSDEATVLVTVHDLPSPSISSNGPLCEGEDLNLGGLPNGMISYVWSGPNGWTNNADQNPTISNVDINNAGTYALTVEDVNTCTNTATVDVVINQVQADISVSAPQPGSTEACAGIDVTFNAAGSLGSGNYSYVFHRIRGAVDDPVHSGSTTYTTPDLQDGDQIYVVATDNTTLCADASNVITMTINANPIPALNITSAGGNVVCLGSVVDFVASPGFDRYIYYRNGSEVLQDDVNNTFSSSILADGDQISVVAYDGDCFGASPPISMTVHDLPTVTLSGDASTVCENQDVLFTATGAGTGSLTYQFFVDGNPETGIQADNTFTWHSLNDFAVEVRIFDGNNCENISSAVNVTISKPVATLTADQTTICQGEEIVFTAGGGVSYEFFVNTVSVQGPDVSEEFRSTTLANNDNITVTATDTYGCTAAHSGVTVNVNPVPVVSLSSSDADNIICATDEVTYTVAGGDVYEFFIDGTSVQGPGSESQFSSNTLNDGESISAIVSYSTSGCATPTGNITMTVNPLPTATLNAVPGSSIIAGTNIVFTAGGGAEYVFAVNGTVVQPRGPDNTFESATLVNGDVVSVDVYDGNDCMSSESLTINVFDSVILLDVLTTEPAYCEGETGVSVYVGGTPQDGITYELLRTSDNSKVEPSIMYSSATPVDVRWNDIQGTDEYRVEAFYTDVPAERFEMNNRVMVTEYLLPNIYNLTSLSSSPAVGCNGGSGHVISLDNSQTEVEYTLYLNDVIPIEVLTGIGSQLDFSAQLGIGSYTILAESVISGCQRYMSGTFSIEGEDLKTNLLYVVDPANENELTDGRYCENVGGVELALDGSLDNTVTYKLFRDGNDTGVSLLGNNSSLSFGLVSEEGVYTANIETSTGCQLLMDGYANVSIIPTPTAFNLVADNNGHFCEGEAGVTLSVDDQEEGVEYSLYNGATVLETVTGTDAAGSSLLFTGIYNAEGVYSVEAVVPEVGCTNTMNNTIEVVVDALPDIYDLTSDGDYCSGESTTIHLPGSESNVEYRWHNLDDGSYGPAIIGTGGVLEIEISSTGTYEVTARRTDGVTYCESLMNGTFAITEKPLPEDRFISETYVGTGCGDGSIVTVVMSQVGVQYNLVKKVGSEYYDAGLPSIVGDGNDIDFAPIVDKDNAEYTAMATLNGCSIYLSGSVFIDIAGVVTKQVVTGEGEICNGDPGVVFGLNDTEAGVTYELWLSHKYGVAGENAEETITGDGNSMNFPLVNGEGEYLVVGISVSCEMEMTNRVVLNVNPLPEAYKMIGSGEFCDPALGAEISIDNSEEGVSYMLQYFNGSLLDDKLDSPAIGGAETDTITFGRFTDIGTYTVIATTDKGCTSSMNGVVDVHQSVAPVDQTVVYDSNVYCDGEGVEFSLSDHEADVVYQVIDETNVVVAEVTGTDSGILSLGTNFTEGIYTFQATRGGDACIIPINGGVSIALNARSKPEEHQVSIDSENVCGSIGATITLDGFEIDRRYRIEASYGAILDTITGTDRDPVSWVVTEPVSGEETYEIWAMSMVEGDCDSLLLDVIEISYKDTPLAPQYTLVGGDSYCEGDEGIKVQVTNSENGIGYQLKDDDGVTLGFQDGNGDVIEFVNYIPNGEYHVIARNFESGCFVSTVDTFEIIMNPTPNIEIFQIGDLDCSSEVCYGLVDSDELILDNSAPEEDAITYKLLLNGSEIDPAVDSLSTGGSINFGRRSADGIYTVQAVSNMGCSAEMDGIVRLEQYPLNAEDDYLNLAKGDNTGTVIVPGSDEFTNDTWNPAIDVLYDPEVEGDGNLRFWFNPNSAEVIKDIESGSVIIDEKTGVLVYTKIPGFFGRDSVTYYFKNIEYPDTRPRIDSAKVYIFVGNKGIEEGKTFLIPNAFSPNGDDINDYFKISGIEEDGRYSAEKSKLEVFNRWGALVYRSKGDTYGGDGEWWDGTSTTANMVSIGTDLPNGTYFYVYSVEVNVTGEEKTSVKEYSGYIELRR</sequence>